<evidence type="ECO:0000259" key="8">
    <source>
        <dbReference type="Pfam" id="PF00892"/>
    </source>
</evidence>
<feature type="transmembrane region" description="Helical" evidence="7">
    <location>
        <begin position="254"/>
        <end position="275"/>
    </location>
</feature>
<feature type="transmembrane region" description="Helical" evidence="7">
    <location>
        <begin position="189"/>
        <end position="208"/>
    </location>
</feature>
<dbReference type="PANTHER" id="PTHR32322">
    <property type="entry name" value="INNER MEMBRANE TRANSPORTER"/>
    <property type="match status" value="1"/>
</dbReference>
<evidence type="ECO:0000313" key="9">
    <source>
        <dbReference type="EMBL" id="MFD1928441.1"/>
    </source>
</evidence>
<evidence type="ECO:0000256" key="7">
    <source>
        <dbReference type="SAM" id="Phobius"/>
    </source>
</evidence>
<evidence type="ECO:0000256" key="4">
    <source>
        <dbReference type="ARBA" id="ARBA00022692"/>
    </source>
</evidence>
<evidence type="ECO:0000313" key="10">
    <source>
        <dbReference type="Proteomes" id="UP001597218"/>
    </source>
</evidence>
<dbReference type="InterPro" id="IPR050638">
    <property type="entry name" value="AA-Vitamin_Transporters"/>
</dbReference>
<accession>A0ABW4SGB0</accession>
<proteinExistence type="inferred from homology"/>
<dbReference type="EMBL" id="JBHUGI010000027">
    <property type="protein sequence ID" value="MFD1928441.1"/>
    <property type="molecule type" value="Genomic_DNA"/>
</dbReference>
<dbReference type="InterPro" id="IPR000620">
    <property type="entry name" value="EamA_dom"/>
</dbReference>
<evidence type="ECO:0000256" key="5">
    <source>
        <dbReference type="ARBA" id="ARBA00022989"/>
    </source>
</evidence>
<dbReference type="InterPro" id="IPR037185">
    <property type="entry name" value="EmrE-like"/>
</dbReference>
<feature type="transmembrane region" description="Helical" evidence="7">
    <location>
        <begin position="42"/>
        <end position="59"/>
    </location>
</feature>
<feature type="domain" description="EamA" evidence="8">
    <location>
        <begin position="9"/>
        <end position="149"/>
    </location>
</feature>
<dbReference type="Proteomes" id="UP001597218">
    <property type="component" value="Unassembled WGS sequence"/>
</dbReference>
<protein>
    <submittedName>
        <fullName evidence="9">DMT family transporter</fullName>
    </submittedName>
</protein>
<keyword evidence="3" id="KW-1003">Cell membrane</keyword>
<feature type="transmembrane region" description="Helical" evidence="7">
    <location>
        <begin position="105"/>
        <end position="124"/>
    </location>
</feature>
<dbReference type="Pfam" id="PF00892">
    <property type="entry name" value="EamA"/>
    <property type="match status" value="2"/>
</dbReference>
<feature type="transmembrane region" description="Helical" evidence="7">
    <location>
        <begin position="220"/>
        <end position="242"/>
    </location>
</feature>
<keyword evidence="4 7" id="KW-0812">Transmembrane</keyword>
<evidence type="ECO:0000256" key="1">
    <source>
        <dbReference type="ARBA" id="ARBA00004651"/>
    </source>
</evidence>
<dbReference type="RefSeq" id="WP_381537804.1">
    <property type="nucleotide sequence ID" value="NZ_JBHUGI010000027.1"/>
</dbReference>
<keyword evidence="10" id="KW-1185">Reference proteome</keyword>
<evidence type="ECO:0000256" key="6">
    <source>
        <dbReference type="ARBA" id="ARBA00023136"/>
    </source>
</evidence>
<reference evidence="10" key="1">
    <citation type="journal article" date="2019" name="Int. J. Syst. Evol. Microbiol.">
        <title>The Global Catalogue of Microorganisms (GCM) 10K type strain sequencing project: providing services to taxonomists for standard genome sequencing and annotation.</title>
        <authorList>
            <consortium name="The Broad Institute Genomics Platform"/>
            <consortium name="The Broad Institute Genome Sequencing Center for Infectious Disease"/>
            <person name="Wu L."/>
            <person name="Ma J."/>
        </authorList>
    </citation>
    <scope>NUCLEOTIDE SEQUENCE [LARGE SCALE GENOMIC DNA]</scope>
    <source>
        <strain evidence="10">CGMCC 4.7177</strain>
    </source>
</reference>
<dbReference type="PANTHER" id="PTHR32322:SF18">
    <property type="entry name" value="S-ADENOSYLMETHIONINE_S-ADENOSYLHOMOCYSTEINE TRANSPORTER"/>
    <property type="match status" value="1"/>
</dbReference>
<dbReference type="SUPFAM" id="SSF103481">
    <property type="entry name" value="Multidrug resistance efflux transporter EmrE"/>
    <property type="match status" value="2"/>
</dbReference>
<name>A0ABW4SGB0_9BACL</name>
<gene>
    <name evidence="9" type="ORF">ACFSFY_10300</name>
</gene>
<feature type="domain" description="EamA" evidence="8">
    <location>
        <begin position="163"/>
        <end position="295"/>
    </location>
</feature>
<keyword evidence="6 7" id="KW-0472">Membrane</keyword>
<feature type="transmembrane region" description="Helical" evidence="7">
    <location>
        <begin position="80"/>
        <end position="99"/>
    </location>
</feature>
<comment type="similarity">
    <text evidence="2">Belongs to the EamA transporter family.</text>
</comment>
<organism evidence="9 10">
    <name type="scientific">Sporosarcina siberiensis</name>
    <dbReference type="NCBI Taxonomy" id="1365606"/>
    <lineage>
        <taxon>Bacteria</taxon>
        <taxon>Bacillati</taxon>
        <taxon>Bacillota</taxon>
        <taxon>Bacilli</taxon>
        <taxon>Bacillales</taxon>
        <taxon>Caryophanaceae</taxon>
        <taxon>Sporosarcina</taxon>
    </lineage>
</organism>
<sequence>MNLRAHPRMFGIVLVLIAALMWGVSGTVAQFLFEQRSFSAEWLVVIRLLISGVVMLLITNRKKEINVFDIWRHKYDALGLIFFSIMGMLTVQYTFFAAIKHSNAATATVIQYLAPVLIVCYMAFRVRKAPSKTETFAVILALFGTFLLVTEGNVSSLAISKPALFWGIASAFSLAFYTLYPLKLLARWGSGIVVGWGMLIGGVAFSFVHPPWNFVGDWDLQSFFALIFIIIGGTIIAFFCYLESLKYITASETSLLACVEPLSAAFLSVVWLHVAFSLEEWLGTACILATIMILSLSKKQEKY</sequence>
<feature type="transmembrane region" description="Helical" evidence="7">
    <location>
        <begin position="136"/>
        <end position="157"/>
    </location>
</feature>
<comment type="caution">
    <text evidence="9">The sequence shown here is derived from an EMBL/GenBank/DDBJ whole genome shotgun (WGS) entry which is preliminary data.</text>
</comment>
<feature type="transmembrane region" description="Helical" evidence="7">
    <location>
        <begin position="281"/>
        <end position="297"/>
    </location>
</feature>
<evidence type="ECO:0000256" key="2">
    <source>
        <dbReference type="ARBA" id="ARBA00007362"/>
    </source>
</evidence>
<evidence type="ECO:0000256" key="3">
    <source>
        <dbReference type="ARBA" id="ARBA00022475"/>
    </source>
</evidence>
<feature type="transmembrane region" description="Helical" evidence="7">
    <location>
        <begin position="163"/>
        <end position="182"/>
    </location>
</feature>
<comment type="subcellular location">
    <subcellularLocation>
        <location evidence="1">Cell membrane</location>
        <topology evidence="1">Multi-pass membrane protein</topology>
    </subcellularLocation>
</comment>
<keyword evidence="5 7" id="KW-1133">Transmembrane helix</keyword>